<organism evidence="2 3">
    <name type="scientific">Vermiconidia calcicola</name>
    <dbReference type="NCBI Taxonomy" id="1690605"/>
    <lineage>
        <taxon>Eukaryota</taxon>
        <taxon>Fungi</taxon>
        <taxon>Dikarya</taxon>
        <taxon>Ascomycota</taxon>
        <taxon>Pezizomycotina</taxon>
        <taxon>Dothideomycetes</taxon>
        <taxon>Dothideomycetidae</taxon>
        <taxon>Mycosphaerellales</taxon>
        <taxon>Extremaceae</taxon>
        <taxon>Vermiconidia</taxon>
    </lineage>
</organism>
<dbReference type="AlphaFoldDB" id="A0AAV9QAD9"/>
<feature type="region of interest" description="Disordered" evidence="1">
    <location>
        <begin position="113"/>
        <end position="149"/>
    </location>
</feature>
<feature type="compositionally biased region" description="Low complexity" evidence="1">
    <location>
        <begin position="681"/>
        <end position="691"/>
    </location>
</feature>
<evidence type="ECO:0000256" key="1">
    <source>
        <dbReference type="SAM" id="MobiDB-lite"/>
    </source>
</evidence>
<feature type="compositionally biased region" description="Acidic residues" evidence="1">
    <location>
        <begin position="549"/>
        <end position="564"/>
    </location>
</feature>
<keyword evidence="3" id="KW-1185">Reference proteome</keyword>
<name>A0AAV9QAD9_9PEZI</name>
<feature type="compositionally biased region" description="Low complexity" evidence="1">
    <location>
        <begin position="115"/>
        <end position="126"/>
    </location>
</feature>
<dbReference type="EMBL" id="JAXLQG010000009">
    <property type="protein sequence ID" value="KAK5536053.1"/>
    <property type="molecule type" value="Genomic_DNA"/>
</dbReference>
<feature type="region of interest" description="Disordered" evidence="1">
    <location>
        <begin position="179"/>
        <end position="426"/>
    </location>
</feature>
<feature type="region of interest" description="Disordered" evidence="1">
    <location>
        <begin position="542"/>
        <end position="691"/>
    </location>
</feature>
<dbReference type="Proteomes" id="UP001345827">
    <property type="component" value="Unassembled WGS sequence"/>
</dbReference>
<feature type="region of interest" description="Disordered" evidence="1">
    <location>
        <begin position="1"/>
        <end position="69"/>
    </location>
</feature>
<sequence>MALPMAATKLTPTPTPTPTPTRQRQSLEPTPFIPSSSPLSEKSYCSGSGSPTRVVHTDSTKRYTFTPQRVKSLPRAWERRPATPYVPRNDAQKIWKRMPLGEVMTNFGEHWQQKGAGARGANANGRSVKRLRVGSRQDQDEEEDKENIIEYVPSKWDDAAAVGSPKRKSVGIGFVAVNANAATLKPEKREPSGGSETDDGGVQEEDAATSPPDSIVTVRQATEEEVCSPNTVEGSDLETEVAERSQDVSGSVKMPGQGEEKDQTFTLESDPEPSPSDATASEALLESAVQQANTNPPEHEAGPASSTPQPTNQSTAIPADQDDTAYLHDFLSRARAQKAAKQQQTTSQEHETAAAPMDGIETTIATATSPESSAACHIEDVSVGESTSTSATAVSLSQDETPAPSPSLEQPDQEQTDTMMTSPRRSSRLITRIPLPRPQKSLAILPSNIALKRLNGTEFIAMQRETQSLALTTRANTKRNKGDAVGVQHKLVQLAAEERAGNGYGQGFTTEVPARKSSKRKKKAKVVSWDSTLARYEDGEEVVRVVSPDGEDMEAAEQEVEDETTPVQAEAERDGKENDDEQGRKREKHENENQNGEKVPKELEEKNQVRKVRRLRKLNVGNVNGTPAPKRRISLGIPVPVGSSSSSSSTAERREDKENVDPSASEGGRQSSGVEKRMQTRTRTSTSTRRA</sequence>
<evidence type="ECO:0000313" key="2">
    <source>
        <dbReference type="EMBL" id="KAK5536053.1"/>
    </source>
</evidence>
<comment type="caution">
    <text evidence="2">The sequence shown here is derived from an EMBL/GenBank/DDBJ whole genome shotgun (WGS) entry which is preliminary data.</text>
</comment>
<feature type="compositionally biased region" description="Low complexity" evidence="1">
    <location>
        <begin position="333"/>
        <end position="347"/>
    </location>
</feature>
<feature type="compositionally biased region" description="Polar residues" evidence="1">
    <location>
        <begin position="22"/>
        <end position="51"/>
    </location>
</feature>
<protein>
    <submittedName>
        <fullName evidence="2">Uncharacterized protein</fullName>
    </submittedName>
</protein>
<feature type="compositionally biased region" description="Polar residues" evidence="1">
    <location>
        <begin position="363"/>
        <end position="372"/>
    </location>
</feature>
<gene>
    <name evidence="2" type="ORF">LTR25_005955</name>
</gene>
<reference evidence="2 3" key="1">
    <citation type="submission" date="2023-06" db="EMBL/GenBank/DDBJ databases">
        <title>Black Yeasts Isolated from many extreme environments.</title>
        <authorList>
            <person name="Coleine C."/>
            <person name="Stajich J.E."/>
            <person name="Selbmann L."/>
        </authorList>
    </citation>
    <scope>NUCLEOTIDE SEQUENCE [LARGE SCALE GENOMIC DNA]</scope>
    <source>
        <strain evidence="2 3">CCFEE 5887</strain>
    </source>
</reference>
<feature type="compositionally biased region" description="Polar residues" evidence="1">
    <location>
        <begin position="304"/>
        <end position="316"/>
    </location>
</feature>
<feature type="compositionally biased region" description="Basic and acidic residues" evidence="1">
    <location>
        <begin position="598"/>
        <end position="608"/>
    </location>
</feature>
<evidence type="ECO:0000313" key="3">
    <source>
        <dbReference type="Proteomes" id="UP001345827"/>
    </source>
</evidence>
<proteinExistence type="predicted"/>
<feature type="compositionally biased region" description="Basic and acidic residues" evidence="1">
    <location>
        <begin position="570"/>
        <end position="592"/>
    </location>
</feature>
<feature type="compositionally biased region" description="Low complexity" evidence="1">
    <location>
        <begin position="381"/>
        <end position="397"/>
    </location>
</feature>
<feature type="compositionally biased region" description="Acidic residues" evidence="1">
    <location>
        <begin position="196"/>
        <end position="207"/>
    </location>
</feature>
<feature type="compositionally biased region" description="Basic and acidic residues" evidence="1">
    <location>
        <begin position="651"/>
        <end position="660"/>
    </location>
</feature>
<accession>A0AAV9QAD9</accession>